<gene>
    <name evidence="5" type="ORF">EPA93_01150</name>
</gene>
<evidence type="ECO:0000256" key="3">
    <source>
        <dbReference type="ARBA" id="ARBA00022840"/>
    </source>
</evidence>
<dbReference type="GO" id="GO:0098796">
    <property type="term" value="C:membrane protein complex"/>
    <property type="evidence" value="ECO:0007669"/>
    <property type="project" value="UniProtKB-ARBA"/>
</dbReference>
<keyword evidence="2" id="KW-0547">Nucleotide-binding</keyword>
<protein>
    <submittedName>
        <fullName evidence="5">ABC transporter ATP-binding protein</fullName>
    </submittedName>
</protein>
<evidence type="ECO:0000313" key="6">
    <source>
        <dbReference type="Proteomes" id="UP000290365"/>
    </source>
</evidence>
<dbReference type="KEGG" id="kbs:EPA93_01150"/>
<dbReference type="GO" id="GO:0016887">
    <property type="term" value="F:ATP hydrolysis activity"/>
    <property type="evidence" value="ECO:0007669"/>
    <property type="project" value="InterPro"/>
</dbReference>
<dbReference type="InterPro" id="IPR017871">
    <property type="entry name" value="ABC_transporter-like_CS"/>
</dbReference>
<dbReference type="EMBL" id="CP035758">
    <property type="protein sequence ID" value="QBD83340.1"/>
    <property type="molecule type" value="Genomic_DNA"/>
</dbReference>
<evidence type="ECO:0000256" key="2">
    <source>
        <dbReference type="ARBA" id="ARBA00022741"/>
    </source>
</evidence>
<dbReference type="OrthoDB" id="9804270at2"/>
<dbReference type="SUPFAM" id="SSF52540">
    <property type="entry name" value="P-loop containing nucleoside triphosphate hydrolases"/>
    <property type="match status" value="1"/>
</dbReference>
<dbReference type="FunFam" id="3.40.50.300:FF:000032">
    <property type="entry name" value="Export ABC transporter ATP-binding protein"/>
    <property type="match status" value="1"/>
</dbReference>
<dbReference type="InterPro" id="IPR017911">
    <property type="entry name" value="MacB-like_ATP-bd"/>
</dbReference>
<keyword evidence="3 5" id="KW-0067">ATP-binding</keyword>
<dbReference type="GO" id="GO:0022857">
    <property type="term" value="F:transmembrane transporter activity"/>
    <property type="evidence" value="ECO:0007669"/>
    <property type="project" value="TreeGrafter"/>
</dbReference>
<dbReference type="GO" id="GO:0005524">
    <property type="term" value="F:ATP binding"/>
    <property type="evidence" value="ECO:0007669"/>
    <property type="project" value="UniProtKB-KW"/>
</dbReference>
<dbReference type="InterPro" id="IPR027417">
    <property type="entry name" value="P-loop_NTPase"/>
</dbReference>
<dbReference type="Gene3D" id="3.40.50.300">
    <property type="entry name" value="P-loop containing nucleotide triphosphate hydrolases"/>
    <property type="match status" value="1"/>
</dbReference>
<dbReference type="Pfam" id="PF00005">
    <property type="entry name" value="ABC_tran"/>
    <property type="match status" value="1"/>
</dbReference>
<accession>A0A4P6K613</accession>
<dbReference type="InterPro" id="IPR003593">
    <property type="entry name" value="AAA+_ATPase"/>
</dbReference>
<dbReference type="Proteomes" id="UP000290365">
    <property type="component" value="Chromosome"/>
</dbReference>
<evidence type="ECO:0000313" key="5">
    <source>
        <dbReference type="EMBL" id="QBD83340.1"/>
    </source>
</evidence>
<organism evidence="5 6">
    <name type="scientific">Ktedonosporobacter rubrisoli</name>
    <dbReference type="NCBI Taxonomy" id="2509675"/>
    <lineage>
        <taxon>Bacteria</taxon>
        <taxon>Bacillati</taxon>
        <taxon>Chloroflexota</taxon>
        <taxon>Ktedonobacteria</taxon>
        <taxon>Ktedonobacterales</taxon>
        <taxon>Ktedonosporobacteraceae</taxon>
        <taxon>Ktedonosporobacter</taxon>
    </lineage>
</organism>
<dbReference type="PROSITE" id="PS00211">
    <property type="entry name" value="ABC_TRANSPORTER_1"/>
    <property type="match status" value="1"/>
</dbReference>
<dbReference type="PANTHER" id="PTHR24220">
    <property type="entry name" value="IMPORT ATP-BINDING PROTEIN"/>
    <property type="match status" value="1"/>
</dbReference>
<dbReference type="PANTHER" id="PTHR24220:SF86">
    <property type="entry name" value="ABC TRANSPORTER ABCH.1"/>
    <property type="match status" value="1"/>
</dbReference>
<dbReference type="InterPro" id="IPR003439">
    <property type="entry name" value="ABC_transporter-like_ATP-bd"/>
</dbReference>
<name>A0A4P6K613_KTERU</name>
<dbReference type="PROSITE" id="PS50893">
    <property type="entry name" value="ABC_TRANSPORTER_2"/>
    <property type="match status" value="1"/>
</dbReference>
<keyword evidence="6" id="KW-1185">Reference proteome</keyword>
<dbReference type="CDD" id="cd03255">
    <property type="entry name" value="ABC_MJ0796_LolCDE_FtsE"/>
    <property type="match status" value="1"/>
</dbReference>
<dbReference type="AlphaFoldDB" id="A0A4P6K613"/>
<proteinExistence type="predicted"/>
<dbReference type="GO" id="GO:0005886">
    <property type="term" value="C:plasma membrane"/>
    <property type="evidence" value="ECO:0007669"/>
    <property type="project" value="TreeGrafter"/>
</dbReference>
<dbReference type="SMART" id="SM00382">
    <property type="entry name" value="AAA"/>
    <property type="match status" value="1"/>
</dbReference>
<dbReference type="InterPro" id="IPR015854">
    <property type="entry name" value="ABC_transpr_LolD-like"/>
</dbReference>
<reference evidence="5 6" key="1">
    <citation type="submission" date="2019-01" db="EMBL/GenBank/DDBJ databases">
        <title>Ktedonosporobacter rubrisoli SCAWS-G2.</title>
        <authorList>
            <person name="Huang Y."/>
            <person name="Yan B."/>
        </authorList>
    </citation>
    <scope>NUCLEOTIDE SEQUENCE [LARGE SCALE GENOMIC DNA]</scope>
    <source>
        <strain evidence="5 6">SCAWS-G2</strain>
    </source>
</reference>
<keyword evidence="1" id="KW-0813">Transport</keyword>
<dbReference type="RefSeq" id="WP_129894403.1">
    <property type="nucleotide sequence ID" value="NZ_CP035758.1"/>
</dbReference>
<evidence type="ECO:0000259" key="4">
    <source>
        <dbReference type="PROSITE" id="PS50893"/>
    </source>
</evidence>
<evidence type="ECO:0000256" key="1">
    <source>
        <dbReference type="ARBA" id="ARBA00022448"/>
    </source>
</evidence>
<sequence>MVVNADSQEQPLIVMHQVHKIYDLGTARVHALRGISVEISQGEFVAVRGPSGSGKSTFMNILGCLDHPSQGSYCLAGYQVSRLPAKQLARARNRLIGFVFQGFNLLNRANALRNVELPMIYAGLSRQQRELRARQALQLVGLGDRLDHKPAQLSGGQQQRVAIARALVNSPQLLLADEPTGNLDSRTSVEIMAILQALHRQGLTIVLVTHEPDIAAHASRRIVFRDGHLIRDEPVPDPRDAQAEWAALAEQPPDEDD</sequence>
<feature type="domain" description="ABC transporter" evidence="4">
    <location>
        <begin position="13"/>
        <end position="251"/>
    </location>
</feature>